<comment type="caution">
    <text evidence="2">The sequence shown here is derived from an EMBL/GenBank/DDBJ whole genome shotgun (WGS) entry which is preliminary data.</text>
</comment>
<dbReference type="RefSeq" id="WP_191252599.1">
    <property type="nucleotide sequence ID" value="NZ_BNAY01000001.1"/>
</dbReference>
<name>A0ABQ3L7D7_9PSEU</name>
<keyword evidence="1" id="KW-1133">Transmembrane helix</keyword>
<dbReference type="EMBL" id="BNAY01000001">
    <property type="protein sequence ID" value="GHH06738.1"/>
    <property type="molecule type" value="Genomic_DNA"/>
</dbReference>
<proteinExistence type="predicted"/>
<sequence length="104" mass="11245">MVELESDRHPTVVLSAVAVLVAAVGFVIVAPGHALAARGDVETCVVERFEVAFHPDDTGLSMPVHSPFLDVVERVAWVSALVVVASHLASGLWWLRGRRRAPLR</sequence>
<dbReference type="Proteomes" id="UP000635387">
    <property type="component" value="Unassembled WGS sequence"/>
</dbReference>
<feature type="transmembrane region" description="Helical" evidence="1">
    <location>
        <begin position="12"/>
        <end position="30"/>
    </location>
</feature>
<keyword evidence="1" id="KW-0472">Membrane</keyword>
<feature type="transmembrane region" description="Helical" evidence="1">
    <location>
        <begin position="75"/>
        <end position="95"/>
    </location>
</feature>
<evidence type="ECO:0000256" key="1">
    <source>
        <dbReference type="SAM" id="Phobius"/>
    </source>
</evidence>
<reference evidence="3" key="1">
    <citation type="journal article" date="2019" name="Int. J. Syst. Evol. Microbiol.">
        <title>The Global Catalogue of Microorganisms (GCM) 10K type strain sequencing project: providing services to taxonomists for standard genome sequencing and annotation.</title>
        <authorList>
            <consortium name="The Broad Institute Genomics Platform"/>
            <consortium name="The Broad Institute Genome Sequencing Center for Infectious Disease"/>
            <person name="Wu L."/>
            <person name="Ma J."/>
        </authorList>
    </citation>
    <scope>NUCLEOTIDE SEQUENCE [LARGE SCALE GENOMIC DNA]</scope>
    <source>
        <strain evidence="3">CGMCC 4.7683</strain>
    </source>
</reference>
<gene>
    <name evidence="2" type="ORF">GCM10017790_12630</name>
</gene>
<organism evidence="2 3">
    <name type="scientific">Amycolatopsis oliviviridis</name>
    <dbReference type="NCBI Taxonomy" id="1471590"/>
    <lineage>
        <taxon>Bacteria</taxon>
        <taxon>Bacillati</taxon>
        <taxon>Actinomycetota</taxon>
        <taxon>Actinomycetes</taxon>
        <taxon>Pseudonocardiales</taxon>
        <taxon>Pseudonocardiaceae</taxon>
        <taxon>Amycolatopsis</taxon>
    </lineage>
</organism>
<evidence type="ECO:0008006" key="4">
    <source>
        <dbReference type="Google" id="ProtNLM"/>
    </source>
</evidence>
<keyword evidence="1" id="KW-0812">Transmembrane</keyword>
<accession>A0ABQ3L7D7</accession>
<evidence type="ECO:0000313" key="2">
    <source>
        <dbReference type="EMBL" id="GHH06738.1"/>
    </source>
</evidence>
<keyword evidence="3" id="KW-1185">Reference proteome</keyword>
<evidence type="ECO:0000313" key="3">
    <source>
        <dbReference type="Proteomes" id="UP000635387"/>
    </source>
</evidence>
<protein>
    <recommendedName>
        <fullName evidence="4">PDGLE domain-containing protein</fullName>
    </recommendedName>
</protein>